<evidence type="ECO:0000313" key="1">
    <source>
        <dbReference type="EMBL" id="KAJ8651031.1"/>
    </source>
</evidence>
<sequence>MEFSKLLFLYSFALLCMLSLSYAADMSIIEYDDSHGMKRERSDKEVRSLYQAWLVKHKRSSNDLEEMEKRFQIFKDNLRFIDEHNAGSHGFKLGLNRFADLTNEEYRSIYLGVKVDGKRRLSRPKSDRYEYKESDELPESVDWRKEGAVTPVKNQAGCGSCWAFSTIAAVEGINKIVTGDLISLSEQELVDCDKSYNQGCNGGLMDYAFEFIIKNGGIDTEDDYPYKGVDQKCDQYRKNVRVVTIDGYENVPVNDEKALKKAVAHQPVTVALEASGRPFQLYHSGVFTGQCGTEVDHGVTAVGYGTENGVDYWLVKNSWGERWGENGYVKIQRNLDSANTGKCGIAMESSYPVKTSQNPPNPGPSPPSPDQPDVVCDAYNTCPQGTTCCCLFEYNNYCFAWGCCPFESATCCADHDSCCPHDHPICDVQGETCRVSKNSPFGVKLKKRTPAKSSSDAWRHK</sequence>
<keyword evidence="2" id="KW-1185">Reference proteome</keyword>
<dbReference type="EMBL" id="CM056809">
    <property type="protein sequence ID" value="KAJ8651031.1"/>
    <property type="molecule type" value="Genomic_DNA"/>
</dbReference>
<reference evidence="1 2" key="1">
    <citation type="journal article" date="2022" name="Hortic Res">
        <title>A haplotype resolved chromosomal level avocado genome allows analysis of novel avocado genes.</title>
        <authorList>
            <person name="Nath O."/>
            <person name="Fletcher S.J."/>
            <person name="Hayward A."/>
            <person name="Shaw L.M."/>
            <person name="Masouleh A.K."/>
            <person name="Furtado A."/>
            <person name="Henry R.J."/>
            <person name="Mitter N."/>
        </authorList>
    </citation>
    <scope>NUCLEOTIDE SEQUENCE [LARGE SCALE GENOMIC DNA]</scope>
    <source>
        <strain evidence="2">cv. Hass</strain>
    </source>
</reference>
<accession>A0ACC2MZB4</accession>
<gene>
    <name evidence="1" type="ORF">MRB53_004054</name>
</gene>
<name>A0ACC2MZB4_PERAE</name>
<organism evidence="1 2">
    <name type="scientific">Persea americana</name>
    <name type="common">Avocado</name>
    <dbReference type="NCBI Taxonomy" id="3435"/>
    <lineage>
        <taxon>Eukaryota</taxon>
        <taxon>Viridiplantae</taxon>
        <taxon>Streptophyta</taxon>
        <taxon>Embryophyta</taxon>
        <taxon>Tracheophyta</taxon>
        <taxon>Spermatophyta</taxon>
        <taxon>Magnoliopsida</taxon>
        <taxon>Magnoliidae</taxon>
        <taxon>Laurales</taxon>
        <taxon>Lauraceae</taxon>
        <taxon>Persea</taxon>
    </lineage>
</organism>
<dbReference type="Proteomes" id="UP001234297">
    <property type="component" value="Chromosome 1"/>
</dbReference>
<evidence type="ECO:0000313" key="2">
    <source>
        <dbReference type="Proteomes" id="UP001234297"/>
    </source>
</evidence>
<protein>
    <submittedName>
        <fullName evidence="1">Uncharacterized protein</fullName>
    </submittedName>
</protein>
<comment type="caution">
    <text evidence="1">The sequence shown here is derived from an EMBL/GenBank/DDBJ whole genome shotgun (WGS) entry which is preliminary data.</text>
</comment>
<proteinExistence type="predicted"/>